<evidence type="ECO:0000313" key="2">
    <source>
        <dbReference type="Proteomes" id="UP000521922"/>
    </source>
</evidence>
<comment type="caution">
    <text evidence="1">The sequence shown here is derived from an EMBL/GenBank/DDBJ whole genome shotgun (WGS) entry which is preliminary data.</text>
</comment>
<sequence length="99" mass="10245">MTHWGGSGDYVEGERVFAPPLGSLDPDWVAGLVLDRLGPAAAVPRQVLADAAQADWTRRSAGRGQDERAAALGGDGLPAGTARAVVRAVEDFVTAYGVD</sequence>
<accession>A0A7Y9DKS4</accession>
<gene>
    <name evidence="1" type="ORF">BJ968_001953</name>
</gene>
<dbReference type="RefSeq" id="WP_179751366.1">
    <property type="nucleotide sequence ID" value="NZ_BAAAGN010000022.1"/>
</dbReference>
<reference evidence="1 2" key="1">
    <citation type="submission" date="2020-07" db="EMBL/GenBank/DDBJ databases">
        <title>Sequencing the genomes of 1000 actinobacteria strains.</title>
        <authorList>
            <person name="Klenk H.-P."/>
        </authorList>
    </citation>
    <scope>NUCLEOTIDE SEQUENCE [LARGE SCALE GENOMIC DNA]</scope>
    <source>
        <strain evidence="1 2">DSM 7487</strain>
    </source>
</reference>
<dbReference type="Proteomes" id="UP000521922">
    <property type="component" value="Unassembled WGS sequence"/>
</dbReference>
<keyword evidence="2" id="KW-1185">Reference proteome</keyword>
<protein>
    <submittedName>
        <fullName evidence="1">Uncharacterized protein</fullName>
    </submittedName>
</protein>
<name>A0A7Y9DKS4_9ACTN</name>
<proteinExistence type="predicted"/>
<dbReference type="EMBL" id="JACCBB010000001">
    <property type="protein sequence ID" value="NYD22413.1"/>
    <property type="molecule type" value="Genomic_DNA"/>
</dbReference>
<evidence type="ECO:0000313" key="1">
    <source>
        <dbReference type="EMBL" id="NYD22413.1"/>
    </source>
</evidence>
<organism evidence="1 2">
    <name type="scientific">Kineococcus aurantiacus</name>
    <dbReference type="NCBI Taxonomy" id="37633"/>
    <lineage>
        <taxon>Bacteria</taxon>
        <taxon>Bacillati</taxon>
        <taxon>Actinomycetota</taxon>
        <taxon>Actinomycetes</taxon>
        <taxon>Kineosporiales</taxon>
        <taxon>Kineosporiaceae</taxon>
        <taxon>Kineococcus</taxon>
    </lineage>
</organism>
<dbReference type="AlphaFoldDB" id="A0A7Y9DKS4"/>